<keyword evidence="4" id="KW-0150">Chloroplast</keyword>
<dbReference type="PANTHER" id="PTHR10903">
    <property type="entry name" value="GTPASE, IMAP FAMILY MEMBER-RELATED"/>
    <property type="match status" value="1"/>
</dbReference>
<evidence type="ECO:0000256" key="12">
    <source>
        <dbReference type="ARBA" id="ARBA00022989"/>
    </source>
</evidence>
<dbReference type="Pfam" id="PF01926">
    <property type="entry name" value="MMR_HSR1"/>
    <property type="match status" value="1"/>
</dbReference>
<dbReference type="EMBL" id="JABBWE010000108">
    <property type="protein sequence ID" value="KAG1785564.1"/>
    <property type="molecule type" value="Genomic_DNA"/>
</dbReference>
<keyword evidence="7" id="KW-0479">Metal-binding</keyword>
<dbReference type="SUPFAM" id="SSF52540">
    <property type="entry name" value="P-loop containing nucleoside triphosphate hydrolases"/>
    <property type="match status" value="1"/>
</dbReference>
<comment type="caution">
    <text evidence="17">The sequence shown here is derived from an EMBL/GenBank/DDBJ whole genome shotgun (WGS) entry which is preliminary data.</text>
</comment>
<evidence type="ECO:0000256" key="2">
    <source>
        <dbReference type="ARBA" id="ARBA00004167"/>
    </source>
</evidence>
<keyword evidence="18" id="KW-1185">Reference proteome</keyword>
<evidence type="ECO:0000256" key="5">
    <source>
        <dbReference type="ARBA" id="ARBA00022640"/>
    </source>
</evidence>
<evidence type="ECO:0000313" key="18">
    <source>
        <dbReference type="Proteomes" id="UP000719766"/>
    </source>
</evidence>
<evidence type="ECO:0000256" key="14">
    <source>
        <dbReference type="ARBA" id="ARBA00024013"/>
    </source>
</evidence>
<evidence type="ECO:0000256" key="13">
    <source>
        <dbReference type="ARBA" id="ARBA00023136"/>
    </source>
</evidence>
<keyword evidence="11" id="KW-0653">Protein transport</keyword>
<keyword evidence="5" id="KW-0934">Plastid</keyword>
<evidence type="ECO:0000256" key="15">
    <source>
        <dbReference type="SAM" id="MobiDB-lite"/>
    </source>
</evidence>
<evidence type="ECO:0000256" key="1">
    <source>
        <dbReference type="ARBA" id="ARBA00001946"/>
    </source>
</evidence>
<evidence type="ECO:0000256" key="6">
    <source>
        <dbReference type="ARBA" id="ARBA00022692"/>
    </source>
</evidence>
<dbReference type="InterPro" id="IPR027417">
    <property type="entry name" value="P-loop_NTPase"/>
</dbReference>
<name>A0A9P7DAJ7_9AGAM</name>
<feature type="domain" description="G" evidence="16">
    <location>
        <begin position="26"/>
        <end position="152"/>
    </location>
</feature>
<keyword evidence="3" id="KW-0813">Transport</keyword>
<dbReference type="GO" id="GO:0016020">
    <property type="term" value="C:membrane"/>
    <property type="evidence" value="ECO:0007669"/>
    <property type="project" value="UniProtKB-SubCell"/>
</dbReference>
<evidence type="ECO:0000256" key="9">
    <source>
        <dbReference type="ARBA" id="ARBA00022805"/>
    </source>
</evidence>
<dbReference type="GO" id="GO:0046872">
    <property type="term" value="F:metal ion binding"/>
    <property type="evidence" value="ECO:0007669"/>
    <property type="project" value="UniProtKB-KW"/>
</dbReference>
<dbReference type="InterPro" id="IPR025662">
    <property type="entry name" value="Sigma_54_int_dom_ATP-bd_1"/>
</dbReference>
<sequence length="263" mass="29041">MSDSHDTTDTTGNKYSQQGHQGRPRNVVLYGESGVGKSSLINLIMGRDAAKTSPDALACTTTHAPYDATISGQHFRLWDTAGLNEGSEGTVPAVTAERNLTAFLRGLNQEDGVHLLIYCVRGTRATKALQTHYKIFSAVIRDSKVPTIIVVTCLEDFRPVMAEWWNENKDELATYGMQFSGYACVTTLKDEPTESPDIHQRHAQSYNDVCRSILDHCSQTPHKTWGADTIKDQRSFLAILLQKLARFVGGAHRDQDALKASLS</sequence>
<feature type="region of interest" description="Disordered" evidence="15">
    <location>
        <begin position="1"/>
        <end position="25"/>
    </location>
</feature>
<keyword evidence="12" id="KW-1133">Transmembrane helix</keyword>
<dbReference type="PROSITE" id="PS00675">
    <property type="entry name" value="SIGMA54_INTERACT_1"/>
    <property type="match status" value="1"/>
</dbReference>
<evidence type="ECO:0000256" key="11">
    <source>
        <dbReference type="ARBA" id="ARBA00022927"/>
    </source>
</evidence>
<dbReference type="PANTHER" id="PTHR10903:SF135">
    <property type="entry name" value="TRANSLOCASE OF CHLOROPLAST 120, CHLOROPLASTIC-RELATED"/>
    <property type="match status" value="1"/>
</dbReference>
<dbReference type="InterPro" id="IPR045058">
    <property type="entry name" value="GIMA/IAN/Toc"/>
</dbReference>
<proteinExistence type="predicted"/>
<accession>A0A9P7DAJ7</accession>
<dbReference type="OrthoDB" id="8954335at2759"/>
<comment type="subcellular location">
    <subcellularLocation>
        <location evidence="2">Membrane</location>
        <topology evidence="2">Single-pass membrane protein</topology>
    </subcellularLocation>
    <subcellularLocation>
        <location evidence="14">Plastid</location>
        <location evidence="14">Chloroplast outer membrane</location>
    </subcellularLocation>
</comment>
<evidence type="ECO:0000259" key="16">
    <source>
        <dbReference type="Pfam" id="PF01926"/>
    </source>
</evidence>
<reference evidence="17" key="1">
    <citation type="journal article" date="2020" name="New Phytol.">
        <title>Comparative genomics reveals dynamic genome evolution in host specialist ectomycorrhizal fungi.</title>
        <authorList>
            <person name="Lofgren L.A."/>
            <person name="Nguyen N.H."/>
            <person name="Vilgalys R."/>
            <person name="Ruytinx J."/>
            <person name="Liao H.L."/>
            <person name="Branco S."/>
            <person name="Kuo A."/>
            <person name="LaButti K."/>
            <person name="Lipzen A."/>
            <person name="Andreopoulos W."/>
            <person name="Pangilinan J."/>
            <person name="Riley R."/>
            <person name="Hundley H."/>
            <person name="Na H."/>
            <person name="Barry K."/>
            <person name="Grigoriev I.V."/>
            <person name="Stajich J.E."/>
            <person name="Kennedy P.G."/>
        </authorList>
    </citation>
    <scope>NUCLEOTIDE SEQUENCE</scope>
    <source>
        <strain evidence="17">S12</strain>
    </source>
</reference>
<keyword evidence="6" id="KW-0812">Transmembrane</keyword>
<keyword evidence="13" id="KW-0472">Membrane</keyword>
<dbReference type="CDD" id="cd00882">
    <property type="entry name" value="Ras_like_GTPase"/>
    <property type="match status" value="1"/>
</dbReference>
<dbReference type="Proteomes" id="UP000719766">
    <property type="component" value="Unassembled WGS sequence"/>
</dbReference>
<dbReference type="AlphaFoldDB" id="A0A9P7DAJ7"/>
<evidence type="ECO:0000256" key="7">
    <source>
        <dbReference type="ARBA" id="ARBA00022723"/>
    </source>
</evidence>
<evidence type="ECO:0000256" key="8">
    <source>
        <dbReference type="ARBA" id="ARBA00022801"/>
    </source>
</evidence>
<keyword evidence="8 17" id="KW-0378">Hydrolase</keyword>
<dbReference type="GO" id="GO:0015031">
    <property type="term" value="P:protein transport"/>
    <property type="evidence" value="ECO:0007669"/>
    <property type="project" value="UniProtKB-KW"/>
</dbReference>
<organism evidence="17 18">
    <name type="scientific">Suillus plorans</name>
    <dbReference type="NCBI Taxonomy" id="116603"/>
    <lineage>
        <taxon>Eukaryota</taxon>
        <taxon>Fungi</taxon>
        <taxon>Dikarya</taxon>
        <taxon>Basidiomycota</taxon>
        <taxon>Agaricomycotina</taxon>
        <taxon>Agaricomycetes</taxon>
        <taxon>Agaricomycetidae</taxon>
        <taxon>Boletales</taxon>
        <taxon>Suillineae</taxon>
        <taxon>Suillaceae</taxon>
        <taxon>Suillus</taxon>
    </lineage>
</organism>
<dbReference type="GO" id="GO:0005525">
    <property type="term" value="F:GTP binding"/>
    <property type="evidence" value="ECO:0007669"/>
    <property type="project" value="InterPro"/>
</dbReference>
<feature type="compositionally biased region" description="Polar residues" evidence="15">
    <location>
        <begin position="9"/>
        <end position="20"/>
    </location>
</feature>
<dbReference type="Gene3D" id="3.40.50.300">
    <property type="entry name" value="P-loop containing nucleotide triphosphate hydrolases"/>
    <property type="match status" value="1"/>
</dbReference>
<dbReference type="InterPro" id="IPR006073">
    <property type="entry name" value="GTP-bd"/>
</dbReference>
<dbReference type="RefSeq" id="XP_041153047.1">
    <property type="nucleotide sequence ID" value="XM_041307792.1"/>
</dbReference>
<evidence type="ECO:0000256" key="10">
    <source>
        <dbReference type="ARBA" id="ARBA00022842"/>
    </source>
</evidence>
<evidence type="ECO:0000256" key="4">
    <source>
        <dbReference type="ARBA" id="ARBA00022528"/>
    </source>
</evidence>
<dbReference type="GO" id="GO:0016787">
    <property type="term" value="F:hydrolase activity"/>
    <property type="evidence" value="ECO:0007669"/>
    <property type="project" value="UniProtKB-KW"/>
</dbReference>
<evidence type="ECO:0000313" key="17">
    <source>
        <dbReference type="EMBL" id="KAG1785564.1"/>
    </source>
</evidence>
<keyword evidence="10" id="KW-0460">Magnesium</keyword>
<dbReference type="GeneID" id="64601556"/>
<gene>
    <name evidence="17" type="ORF">HD556DRAFT_1450615</name>
</gene>
<comment type="cofactor">
    <cofactor evidence="1">
        <name>Mg(2+)</name>
        <dbReference type="ChEBI" id="CHEBI:18420"/>
    </cofactor>
</comment>
<keyword evidence="9" id="KW-1002">Plastid outer membrane</keyword>
<evidence type="ECO:0000256" key="3">
    <source>
        <dbReference type="ARBA" id="ARBA00022448"/>
    </source>
</evidence>
<protein>
    <submittedName>
        <fullName evidence="17">P-loop containing nucleoside triphosphate hydrolase protein</fullName>
    </submittedName>
</protein>